<evidence type="ECO:0000313" key="7">
    <source>
        <dbReference type="Proteomes" id="UP000504638"/>
    </source>
</evidence>
<reference evidence="8" key="2">
    <citation type="submission" date="2020-04" db="EMBL/GenBank/DDBJ databases">
        <authorList>
            <consortium name="NCBI Genome Project"/>
        </authorList>
    </citation>
    <scope>NUCLEOTIDE SEQUENCE</scope>
    <source>
        <strain evidence="8">CBS 781.70</strain>
    </source>
</reference>
<keyword evidence="7" id="KW-1185">Reference proteome</keyword>
<evidence type="ECO:0000259" key="4">
    <source>
        <dbReference type="Pfam" id="PF08622"/>
    </source>
</evidence>
<name>A0A6G1GGV1_9PEZI</name>
<dbReference type="PANTHER" id="PTHR47107">
    <property type="entry name" value="SVF1-LIKE PROTEIN YDR222W-RELATED"/>
    <property type="match status" value="1"/>
</dbReference>
<comment type="similarity">
    <text evidence="2">Belongs to the SVF1 family.</text>
</comment>
<dbReference type="GO" id="GO:0006979">
    <property type="term" value="P:response to oxidative stress"/>
    <property type="evidence" value="ECO:0007669"/>
    <property type="project" value="InterPro"/>
</dbReference>
<dbReference type="AlphaFoldDB" id="A0A6G1GGV1"/>
<feature type="domain" description="Svf1-like C-terminal" evidence="5">
    <location>
        <begin position="219"/>
        <end position="374"/>
    </location>
</feature>
<dbReference type="InterPro" id="IPR051385">
    <property type="entry name" value="Ceramide-binding_SVF1"/>
</dbReference>
<protein>
    <submittedName>
        <fullName evidence="6 8">Survival factor 1</fullName>
    </submittedName>
</protein>
<proteinExistence type="inferred from homology"/>
<gene>
    <name evidence="6 8" type="ORF">P152DRAFT_478169</name>
</gene>
<comment type="subcellular location">
    <subcellularLocation>
        <location evidence="1">Cytoplasm</location>
    </subcellularLocation>
</comment>
<sequence length="375" mass="41400">MPLSWSQWGQSVIANVAGTQEPEYGPEAFHSVAKQEGPFRETVKEDFKWEALESTCVETQTFYLLADNGHVAICQVIYSNVMGINTTCQFSSKLFFPKESSPPLWSTEPVTNHSFDDDHYCFKADKCSLDLSEDGTTIHVKSSTSTQVVIDVKLTRLSPGFVVGKDGRSTYGTELDKPWGSMRHAFWPRCSAEGSFITQAHGVIDFKGKGLMIHALQGMKPHHAAARWNFITCVTPTYSAVMMEFTTPPSYGPTVVTVGGIATDGKILMAGANNTVTHLKTKEDGETAWPEPTEVKYEWRGDKISAVMEGELGKRLDRIDVLAHVPTFIKNLAGGVAGTYPYIYQFSPNLPLKITIDGEEKTEEGMVFAESTFIV</sequence>
<dbReference type="GeneID" id="54422204"/>
<dbReference type="InterPro" id="IPR013931">
    <property type="entry name" value="Svf1-like_N"/>
</dbReference>
<feature type="domain" description="Svf1-like N-terminal" evidence="4">
    <location>
        <begin position="57"/>
        <end position="217"/>
    </location>
</feature>
<dbReference type="RefSeq" id="XP_033538762.1">
    <property type="nucleotide sequence ID" value="XM_033681634.1"/>
</dbReference>
<evidence type="ECO:0000256" key="3">
    <source>
        <dbReference type="ARBA" id="ARBA00022490"/>
    </source>
</evidence>
<accession>A0A6G1GGV1</accession>
<dbReference type="OrthoDB" id="2590239at2759"/>
<dbReference type="Pfam" id="PF08622">
    <property type="entry name" value="Svf1"/>
    <property type="match status" value="1"/>
</dbReference>
<dbReference type="PANTHER" id="PTHR47107:SF1">
    <property type="entry name" value="CERAMIDE-BINDING PROTEIN SVF1-RELATED"/>
    <property type="match status" value="1"/>
</dbReference>
<dbReference type="InterPro" id="IPR033394">
    <property type="entry name" value="Svf1-like_C"/>
</dbReference>
<organism evidence="6">
    <name type="scientific">Eremomyces bilateralis CBS 781.70</name>
    <dbReference type="NCBI Taxonomy" id="1392243"/>
    <lineage>
        <taxon>Eukaryota</taxon>
        <taxon>Fungi</taxon>
        <taxon>Dikarya</taxon>
        <taxon>Ascomycota</taxon>
        <taxon>Pezizomycotina</taxon>
        <taxon>Dothideomycetes</taxon>
        <taxon>Dothideomycetes incertae sedis</taxon>
        <taxon>Eremomycetales</taxon>
        <taxon>Eremomycetaceae</taxon>
        <taxon>Eremomyces</taxon>
    </lineage>
</organism>
<dbReference type="EMBL" id="ML975149">
    <property type="protein sequence ID" value="KAF1817131.1"/>
    <property type="molecule type" value="Genomic_DNA"/>
</dbReference>
<keyword evidence="3" id="KW-0963">Cytoplasm</keyword>
<dbReference type="Proteomes" id="UP000504638">
    <property type="component" value="Unplaced"/>
</dbReference>
<evidence type="ECO:0000256" key="2">
    <source>
        <dbReference type="ARBA" id="ARBA00009069"/>
    </source>
</evidence>
<dbReference type="Pfam" id="PF17187">
    <property type="entry name" value="Svf1_C"/>
    <property type="match status" value="1"/>
</dbReference>
<evidence type="ECO:0000259" key="5">
    <source>
        <dbReference type="Pfam" id="PF17187"/>
    </source>
</evidence>
<evidence type="ECO:0000313" key="8">
    <source>
        <dbReference type="RefSeq" id="XP_033538762.1"/>
    </source>
</evidence>
<dbReference type="GO" id="GO:0005737">
    <property type="term" value="C:cytoplasm"/>
    <property type="evidence" value="ECO:0007669"/>
    <property type="project" value="UniProtKB-SubCell"/>
</dbReference>
<evidence type="ECO:0000256" key="1">
    <source>
        <dbReference type="ARBA" id="ARBA00004496"/>
    </source>
</evidence>
<reference evidence="8" key="3">
    <citation type="submission" date="2025-04" db="UniProtKB">
        <authorList>
            <consortium name="RefSeq"/>
        </authorList>
    </citation>
    <scope>IDENTIFICATION</scope>
    <source>
        <strain evidence="8">CBS 781.70</strain>
    </source>
</reference>
<dbReference type="SUPFAM" id="SSF159245">
    <property type="entry name" value="AttH-like"/>
    <property type="match status" value="1"/>
</dbReference>
<reference evidence="6 8" key="1">
    <citation type="submission" date="2020-01" db="EMBL/GenBank/DDBJ databases">
        <authorList>
            <consortium name="DOE Joint Genome Institute"/>
            <person name="Haridas S."/>
            <person name="Albert R."/>
            <person name="Binder M."/>
            <person name="Bloem J."/>
            <person name="Labutti K."/>
            <person name="Salamov A."/>
            <person name="Andreopoulos B."/>
            <person name="Baker S.E."/>
            <person name="Barry K."/>
            <person name="Bills G."/>
            <person name="Bluhm B.H."/>
            <person name="Cannon C."/>
            <person name="Castanera R."/>
            <person name="Culley D.E."/>
            <person name="Daum C."/>
            <person name="Ezra D."/>
            <person name="Gonzalez J.B."/>
            <person name="Henrissat B."/>
            <person name="Kuo A."/>
            <person name="Liang C."/>
            <person name="Lipzen A."/>
            <person name="Lutzoni F."/>
            <person name="Magnuson J."/>
            <person name="Mondo S."/>
            <person name="Nolan M."/>
            <person name="Ohm R."/>
            <person name="Pangilinan J."/>
            <person name="Park H.-J."/>
            <person name="Ramirez L."/>
            <person name="Alfaro M."/>
            <person name="Sun H."/>
            <person name="Tritt A."/>
            <person name="Yoshinaga Y."/>
            <person name="Zwiers L.-H."/>
            <person name="Turgeon B.G."/>
            <person name="Goodwin S.B."/>
            <person name="Spatafora J.W."/>
            <person name="Crous P.W."/>
            <person name="Grigoriev I.V."/>
        </authorList>
    </citation>
    <scope>NUCLEOTIDE SEQUENCE</scope>
    <source>
        <strain evidence="6 8">CBS 781.70</strain>
    </source>
</reference>
<evidence type="ECO:0000313" key="6">
    <source>
        <dbReference type="EMBL" id="KAF1817131.1"/>
    </source>
</evidence>